<feature type="transmembrane region" description="Helical" evidence="5">
    <location>
        <begin position="155"/>
        <end position="179"/>
    </location>
</feature>
<dbReference type="PANTHER" id="PTHR11785:SF528">
    <property type="entry name" value="AMINO ACID TRANSPORTER PROTEIN JHI-21"/>
    <property type="match status" value="1"/>
</dbReference>
<feature type="transmembrane region" description="Helical" evidence="5">
    <location>
        <begin position="95"/>
        <end position="113"/>
    </location>
</feature>
<feature type="transmembrane region" description="Helical" evidence="5">
    <location>
        <begin position="217"/>
        <end position="237"/>
    </location>
</feature>
<feature type="transmembrane region" description="Helical" evidence="5">
    <location>
        <begin position="12"/>
        <end position="35"/>
    </location>
</feature>
<evidence type="ECO:0000313" key="6">
    <source>
        <dbReference type="EMBL" id="UYV80515.1"/>
    </source>
</evidence>
<reference evidence="6 7" key="1">
    <citation type="submission" date="2022-01" db="EMBL/GenBank/DDBJ databases">
        <title>A chromosomal length assembly of Cordylochernes scorpioides.</title>
        <authorList>
            <person name="Zeh D."/>
            <person name="Zeh J."/>
        </authorList>
    </citation>
    <scope>NUCLEOTIDE SEQUENCE [LARGE SCALE GENOMIC DNA]</scope>
    <source>
        <strain evidence="6">IN4F17</strain>
        <tissue evidence="6">Whole Body</tissue>
    </source>
</reference>
<dbReference type="InterPro" id="IPR050598">
    <property type="entry name" value="AminoAcid_Transporter"/>
</dbReference>
<dbReference type="PANTHER" id="PTHR11785">
    <property type="entry name" value="AMINO ACID TRANSPORTER"/>
    <property type="match status" value="1"/>
</dbReference>
<dbReference type="InterPro" id="IPR002293">
    <property type="entry name" value="AA/rel_permease1"/>
</dbReference>
<evidence type="ECO:0000256" key="4">
    <source>
        <dbReference type="ARBA" id="ARBA00023136"/>
    </source>
</evidence>
<keyword evidence="4 5" id="KW-0472">Membrane</keyword>
<gene>
    <name evidence="6" type="ORF">LAZ67_19000401</name>
</gene>
<organism evidence="6 7">
    <name type="scientific">Cordylochernes scorpioides</name>
    <dbReference type="NCBI Taxonomy" id="51811"/>
    <lineage>
        <taxon>Eukaryota</taxon>
        <taxon>Metazoa</taxon>
        <taxon>Ecdysozoa</taxon>
        <taxon>Arthropoda</taxon>
        <taxon>Chelicerata</taxon>
        <taxon>Arachnida</taxon>
        <taxon>Pseudoscorpiones</taxon>
        <taxon>Cheliferoidea</taxon>
        <taxon>Chernetidae</taxon>
        <taxon>Cordylochernes</taxon>
    </lineage>
</organism>
<evidence type="ECO:0000256" key="3">
    <source>
        <dbReference type="ARBA" id="ARBA00022989"/>
    </source>
</evidence>
<keyword evidence="7" id="KW-1185">Reference proteome</keyword>
<evidence type="ECO:0000256" key="2">
    <source>
        <dbReference type="ARBA" id="ARBA00022692"/>
    </source>
</evidence>
<dbReference type="Proteomes" id="UP001235939">
    <property type="component" value="Chromosome 19"/>
</dbReference>
<keyword evidence="2 5" id="KW-0812">Transmembrane</keyword>
<proteinExistence type="predicted"/>
<keyword evidence="3 5" id="KW-1133">Transmembrane helix</keyword>
<feature type="transmembrane region" description="Helical" evidence="5">
    <location>
        <begin position="191"/>
        <end position="211"/>
    </location>
</feature>
<evidence type="ECO:0000256" key="1">
    <source>
        <dbReference type="ARBA" id="ARBA00004141"/>
    </source>
</evidence>
<dbReference type="Gene3D" id="1.20.1740.10">
    <property type="entry name" value="Amino acid/polyamine transporter I"/>
    <property type="match status" value="1"/>
</dbReference>
<protein>
    <submittedName>
        <fullName evidence="6">SLC7A6</fullName>
    </submittedName>
</protein>
<accession>A0ABY6LH61</accession>
<evidence type="ECO:0000256" key="5">
    <source>
        <dbReference type="SAM" id="Phobius"/>
    </source>
</evidence>
<sequence length="259" mass="29628">MRHVCVYRNLPRAIFISLPAVTIIYVLTNLAYFAVLTTSEILSSNAVAVEKLRFNDVFQTYGKQVLGCFYWIMPISVAMSTFGGLNGNIFASSRYHHLLFIICLLSRMFFVGAREGHLPEGLAMIHIHKLTPVPSLLFVCLVSLFYLTTTKVLVLINYVAFSESLFVAFSAASLIKFRYKEPNRHRPIKVYIILPIIFFCVSLFLIFLPFFTNFCETGVGVMLTLSGVPVYFLTIYWQKKPAFYRRAVAFVDFMIQMKV</sequence>
<dbReference type="Pfam" id="PF13520">
    <property type="entry name" value="AA_permease_2"/>
    <property type="match status" value="1"/>
</dbReference>
<feature type="transmembrane region" description="Helical" evidence="5">
    <location>
        <begin position="133"/>
        <end position="149"/>
    </location>
</feature>
<name>A0ABY6LH61_9ARAC</name>
<dbReference type="EMBL" id="CP092881">
    <property type="protein sequence ID" value="UYV80515.1"/>
    <property type="molecule type" value="Genomic_DNA"/>
</dbReference>
<evidence type="ECO:0000313" key="7">
    <source>
        <dbReference type="Proteomes" id="UP001235939"/>
    </source>
</evidence>
<comment type="subcellular location">
    <subcellularLocation>
        <location evidence="1">Membrane</location>
        <topology evidence="1">Multi-pass membrane protein</topology>
    </subcellularLocation>
</comment>